<protein>
    <submittedName>
        <fullName evidence="5">5-oxoprolinase subunit PxpB</fullName>
        <ecNumber evidence="5">3.5.2.9</ecNumber>
    </submittedName>
</protein>
<keyword evidence="3" id="KW-0067">ATP-binding</keyword>
<accession>A0AAX3W004</accession>
<evidence type="ECO:0000313" key="5">
    <source>
        <dbReference type="EMBL" id="WHI58748.1"/>
    </source>
</evidence>
<reference evidence="5" key="1">
    <citation type="journal article" date="2023" name="Antibiotics">
        <title>Prevalence and Molecular Characterization of Methicillin-Resistant Staphylococci (MRS) and Mammaliicocci (MRM) in Dromedary Camels from Algeria: First Detection of SCCmec-mecC Hybrid in Methicillin-Resistant Mammaliicoccus lentus.</title>
        <authorList>
            <person name="Belhout C."/>
            <person name="Boyen F."/>
            <person name="Vereecke N."/>
            <person name="Theuns S."/>
            <person name="Taibi N."/>
            <person name="Stegger M."/>
            <person name="de la Fe-Rodriguez P.Y."/>
            <person name="Bouayad L."/>
            <person name="Elgroud R."/>
            <person name="Butaye P."/>
        </authorList>
    </citation>
    <scope>NUCLEOTIDE SEQUENCE</scope>
    <source>
        <strain evidence="5">7048</strain>
    </source>
</reference>
<evidence type="ECO:0000259" key="4">
    <source>
        <dbReference type="SMART" id="SM00796"/>
    </source>
</evidence>
<feature type="domain" description="Carboxyltransferase" evidence="4">
    <location>
        <begin position="1"/>
        <end position="203"/>
    </location>
</feature>
<dbReference type="EC" id="3.5.2.9" evidence="5"/>
<dbReference type="SMART" id="SM00796">
    <property type="entry name" value="AHS1"/>
    <property type="match status" value="1"/>
</dbReference>
<dbReference type="Proteomes" id="UP001223261">
    <property type="component" value="Chromosome"/>
</dbReference>
<dbReference type="GO" id="GO:0017168">
    <property type="term" value="F:5-oxoprolinase (ATP-hydrolyzing) activity"/>
    <property type="evidence" value="ECO:0007669"/>
    <property type="project" value="UniProtKB-EC"/>
</dbReference>
<evidence type="ECO:0000256" key="3">
    <source>
        <dbReference type="ARBA" id="ARBA00022840"/>
    </source>
</evidence>
<dbReference type="GO" id="GO:0005524">
    <property type="term" value="F:ATP binding"/>
    <property type="evidence" value="ECO:0007669"/>
    <property type="project" value="UniProtKB-KW"/>
</dbReference>
<proteinExistence type="predicted"/>
<evidence type="ECO:0000256" key="2">
    <source>
        <dbReference type="ARBA" id="ARBA00022801"/>
    </source>
</evidence>
<evidence type="ECO:0000313" key="6">
    <source>
        <dbReference type="Proteomes" id="UP001223261"/>
    </source>
</evidence>
<dbReference type="PANTHER" id="PTHR34698:SF2">
    <property type="entry name" value="5-OXOPROLINASE SUBUNIT B"/>
    <property type="match status" value="1"/>
</dbReference>
<dbReference type="InterPro" id="IPR010016">
    <property type="entry name" value="PxpB"/>
</dbReference>
<dbReference type="Gene3D" id="3.30.1360.40">
    <property type="match status" value="1"/>
</dbReference>
<evidence type="ECO:0000256" key="1">
    <source>
        <dbReference type="ARBA" id="ARBA00022741"/>
    </source>
</evidence>
<dbReference type="InterPro" id="IPR003833">
    <property type="entry name" value="CT_C_D"/>
</dbReference>
<dbReference type="SUPFAM" id="SSF160467">
    <property type="entry name" value="PH0987 N-terminal domain-like"/>
    <property type="match status" value="1"/>
</dbReference>
<dbReference type="InterPro" id="IPR029000">
    <property type="entry name" value="Cyclophilin-like_dom_sf"/>
</dbReference>
<keyword evidence="1" id="KW-0547">Nucleotide-binding</keyword>
<organism evidence="5 6">
    <name type="scientific">Mammaliicoccus lentus</name>
    <name type="common">Staphylococcus lentus</name>
    <dbReference type="NCBI Taxonomy" id="42858"/>
    <lineage>
        <taxon>Bacteria</taxon>
        <taxon>Bacillati</taxon>
        <taxon>Bacillota</taxon>
        <taxon>Bacilli</taxon>
        <taxon>Bacillales</taxon>
        <taxon>Staphylococcaceae</taxon>
        <taxon>Mammaliicoccus</taxon>
    </lineage>
</organism>
<dbReference type="Gene3D" id="2.40.100.10">
    <property type="entry name" value="Cyclophilin-like"/>
    <property type="match status" value="1"/>
</dbReference>
<sequence>MNIKAISETHFMIYDKNEINPDVKEKISFLAMQLEELNHPGVLSVTTSYNSIMVEFDGLNFTYEQLLEDLKLNEIEKTKKSSNQSKKCITLPVVYGEQYGPDLNVVANHSNITKEDVINIHTGGQYLIYAIGFLPGFPFLGGLDKKIHTPRKETPRKKIAAGSVGIANNQTGLYPKESPGGWQIIGRTPIDVFNLNRNPMILYEAGDYISFESIDEETYNKIEKEILDGTYDYNQLVGEVR</sequence>
<gene>
    <name evidence="5" type="primary">pxpB</name>
    <name evidence="5" type="ORF">PYH69_08245</name>
</gene>
<dbReference type="PANTHER" id="PTHR34698">
    <property type="entry name" value="5-OXOPROLINASE SUBUNIT B"/>
    <property type="match status" value="1"/>
</dbReference>
<dbReference type="SUPFAM" id="SSF50891">
    <property type="entry name" value="Cyclophilin-like"/>
    <property type="match status" value="1"/>
</dbReference>
<dbReference type="Pfam" id="PF02682">
    <property type="entry name" value="CT_C_D"/>
    <property type="match status" value="1"/>
</dbReference>
<dbReference type="NCBIfam" id="TIGR00370">
    <property type="entry name" value="5-oxoprolinase subunit PxpB"/>
    <property type="match status" value="1"/>
</dbReference>
<keyword evidence="2 5" id="KW-0378">Hydrolase</keyword>
<dbReference type="AlphaFoldDB" id="A0AAX3W004"/>
<name>A0AAX3W004_MAMLE</name>
<dbReference type="RefSeq" id="WP_016998524.1">
    <property type="nucleotide sequence ID" value="NZ_CP116807.1"/>
</dbReference>
<dbReference type="EMBL" id="CP118848">
    <property type="protein sequence ID" value="WHI58748.1"/>
    <property type="molecule type" value="Genomic_DNA"/>
</dbReference>